<dbReference type="HAMAP" id="MF_00092">
    <property type="entry name" value="MutS2"/>
    <property type="match status" value="1"/>
</dbReference>
<dbReference type="Gene3D" id="3.30.1370.110">
    <property type="match status" value="1"/>
</dbReference>
<name>A0A9D1GRK9_9MOLU</name>
<evidence type="ECO:0000256" key="5">
    <source>
        <dbReference type="ARBA" id="ARBA00022884"/>
    </source>
</evidence>
<dbReference type="PANTHER" id="PTHR48466">
    <property type="entry name" value="OS10G0509000 PROTEIN-RELATED"/>
    <property type="match status" value="1"/>
</dbReference>
<evidence type="ECO:0000256" key="4">
    <source>
        <dbReference type="ARBA" id="ARBA00022840"/>
    </source>
</evidence>
<dbReference type="InterPro" id="IPR007696">
    <property type="entry name" value="DNA_mismatch_repair_MutS_core"/>
</dbReference>
<keyword evidence="5 7" id="KW-0694">RNA-binding</keyword>
<proteinExistence type="inferred from homology"/>
<dbReference type="SUPFAM" id="SSF52540">
    <property type="entry name" value="P-loop containing nucleoside triphosphate hydrolases"/>
    <property type="match status" value="1"/>
</dbReference>
<sequence length="773" mass="87559">MSYDLKSLEFDKILSRLKQYAMSQQAKKQIDGLLPSGDFDVVSSLLTETNEAFGAMVQLSALPFVTVDQPFFSIERAAIGATLNEEELLSIVSLLDSVVGVHQYFRMLEQLPYAFPSLKQYVENLLFLPKLKKAITEAIVSDMTVSDHASKELYTIRRSIALTENRLKNKLNDLLAHRFSQLTEPLIVLRNNRFCLPVKAEYKNSFKGIVQDVSSSNTTYYIEPSETIETANQIETLKIAEKKEIDVILKKLTLLVREQSDILRQNTENLIALDVIYAKAKMAYESQYQLPNLTKEFYFDLKKACHPLIPMSQVVPIDVALGKDYRTMIITGPNTGGKTVLLKTVGLLHAMVACGMMIPADASSVVGVYESILVDIGDEQSIEQSLSTFSAHLQKMKEIMDRISFSSLVLLDELGSGTDPKEGSCLAIAMIDFIKRRGAKMLVTTHYSDLKNYAYQEKDILNASVEFDSQTLMPTYRLLLGIPGKSNAIEIASRLGMKQEIIDDARLRLKNDASFNQQVMENLEKEMALVLAKETELAHKIEWYDGKIKEITAEKKAITEARDRILKQAEQQALVLVEKAKEEAFVLLEQLKSMKENDYKEHELASVKHHLKTMHQVAPEEAVFKDEIHENDYVYIRPYEQYGTVLRIKKDIYTVRMGQLTMDFHHQDLQKETPPKPKAQPKREILGTSSHSSVPLSLDLRGKRYEEVAYLLEQYLDKAVLMHYEQVSIIHGFGTGAIRKAVWAYLKTSGYVKSYRFGQEGEGLNGVTVVTLK</sequence>
<dbReference type="PANTHER" id="PTHR48466:SF2">
    <property type="entry name" value="OS10G0509000 PROTEIN"/>
    <property type="match status" value="1"/>
</dbReference>
<dbReference type="GO" id="GO:0019843">
    <property type="term" value="F:rRNA binding"/>
    <property type="evidence" value="ECO:0007669"/>
    <property type="project" value="UniProtKB-UniRule"/>
</dbReference>
<keyword evidence="6 7" id="KW-0238">DNA-binding</keyword>
<dbReference type="EMBL" id="DVLF01000118">
    <property type="protein sequence ID" value="HIT50153.1"/>
    <property type="molecule type" value="Genomic_DNA"/>
</dbReference>
<dbReference type="InterPro" id="IPR027417">
    <property type="entry name" value="P-loop_NTPase"/>
</dbReference>
<keyword evidence="3 7" id="KW-0378">Hydrolase</keyword>
<dbReference type="Pfam" id="PF00488">
    <property type="entry name" value="MutS_V"/>
    <property type="match status" value="1"/>
</dbReference>
<keyword evidence="7" id="KW-0540">Nuclease</keyword>
<keyword evidence="2 7" id="KW-0547">Nucleotide-binding</keyword>
<dbReference type="Gene3D" id="3.40.50.300">
    <property type="entry name" value="P-loop containing nucleotide triphosphate hydrolases"/>
    <property type="match status" value="1"/>
</dbReference>
<dbReference type="GO" id="GO:0005524">
    <property type="term" value="F:ATP binding"/>
    <property type="evidence" value="ECO:0007669"/>
    <property type="project" value="UniProtKB-UniRule"/>
</dbReference>
<dbReference type="SMART" id="SM00533">
    <property type="entry name" value="MUTSd"/>
    <property type="match status" value="1"/>
</dbReference>
<keyword evidence="8" id="KW-0175">Coiled coil</keyword>
<dbReference type="InterPro" id="IPR000432">
    <property type="entry name" value="DNA_mismatch_repair_MutS_C"/>
</dbReference>
<dbReference type="GO" id="GO:0045910">
    <property type="term" value="P:negative regulation of DNA recombination"/>
    <property type="evidence" value="ECO:0007669"/>
    <property type="project" value="InterPro"/>
</dbReference>
<dbReference type="InterPro" id="IPR036063">
    <property type="entry name" value="Smr_dom_sf"/>
</dbReference>
<evidence type="ECO:0000256" key="7">
    <source>
        <dbReference type="HAMAP-Rule" id="MF_00092"/>
    </source>
</evidence>
<comment type="function">
    <text evidence="7">Acts as a ribosome collision sensor, splitting the ribosome into its 2 subunits. Detects stalled/collided 70S ribosomes which it binds and splits by an ATP-hydrolysis driven conformational change. Acts upstream of the ribosome quality control system (RQC), a ribosome-associated complex that mediates the extraction of incompletely synthesized nascent chains from stalled ribosomes and their subsequent degradation. Probably generates substrates for RQC.</text>
</comment>
<keyword evidence="1 7" id="KW-0699">rRNA-binding</keyword>
<evidence type="ECO:0000256" key="3">
    <source>
        <dbReference type="ARBA" id="ARBA00022801"/>
    </source>
</evidence>
<evidence type="ECO:0000256" key="2">
    <source>
        <dbReference type="ARBA" id="ARBA00022741"/>
    </source>
</evidence>
<dbReference type="GO" id="GO:0043023">
    <property type="term" value="F:ribosomal large subunit binding"/>
    <property type="evidence" value="ECO:0007669"/>
    <property type="project" value="UniProtKB-UniRule"/>
</dbReference>
<dbReference type="EC" id="3.6.4.-" evidence="7"/>
<dbReference type="AlphaFoldDB" id="A0A9D1GRK9"/>
<dbReference type="GO" id="GO:0140664">
    <property type="term" value="F:ATP-dependent DNA damage sensor activity"/>
    <property type="evidence" value="ECO:0007669"/>
    <property type="project" value="InterPro"/>
</dbReference>
<keyword evidence="4 7" id="KW-0067">ATP-binding</keyword>
<accession>A0A9D1GRK9</accession>
<feature type="domain" description="Smr" evidence="9">
    <location>
        <begin position="698"/>
        <end position="773"/>
    </location>
</feature>
<evidence type="ECO:0000259" key="9">
    <source>
        <dbReference type="PROSITE" id="PS50828"/>
    </source>
</evidence>
<dbReference type="FunFam" id="3.40.50.300:FF:000830">
    <property type="entry name" value="Endonuclease MutS2"/>
    <property type="match status" value="1"/>
</dbReference>
<gene>
    <name evidence="7" type="primary">mutS2</name>
    <name evidence="7" type="synonym">rqcU</name>
    <name evidence="10" type="ORF">IAD46_03910</name>
</gene>
<dbReference type="EC" id="3.1.-.-" evidence="7"/>
<dbReference type="InterPro" id="IPR045076">
    <property type="entry name" value="MutS"/>
</dbReference>
<dbReference type="Proteomes" id="UP000886758">
    <property type="component" value="Unassembled WGS sequence"/>
</dbReference>
<comment type="caution">
    <text evidence="10">The sequence shown here is derived from an EMBL/GenBank/DDBJ whole genome shotgun (WGS) entry which is preliminary data.</text>
</comment>
<reference evidence="10" key="1">
    <citation type="submission" date="2020-10" db="EMBL/GenBank/DDBJ databases">
        <authorList>
            <person name="Gilroy R."/>
        </authorList>
    </citation>
    <scope>NUCLEOTIDE SEQUENCE</scope>
    <source>
        <strain evidence="10">ChiW17-6978</strain>
    </source>
</reference>
<dbReference type="NCBIfam" id="TIGR01069">
    <property type="entry name" value="mutS2"/>
    <property type="match status" value="1"/>
</dbReference>
<dbReference type="InterPro" id="IPR005747">
    <property type="entry name" value="MutS2"/>
</dbReference>
<dbReference type="PIRSF" id="PIRSF005814">
    <property type="entry name" value="MutS_YshD"/>
    <property type="match status" value="1"/>
</dbReference>
<dbReference type="GO" id="GO:0072344">
    <property type="term" value="P:rescue of stalled ribosome"/>
    <property type="evidence" value="ECO:0007669"/>
    <property type="project" value="UniProtKB-UniRule"/>
</dbReference>
<dbReference type="SMART" id="SM00534">
    <property type="entry name" value="MUTSac"/>
    <property type="match status" value="1"/>
</dbReference>
<dbReference type="SMART" id="SM00463">
    <property type="entry name" value="SMR"/>
    <property type="match status" value="1"/>
</dbReference>
<dbReference type="InterPro" id="IPR036187">
    <property type="entry name" value="DNA_mismatch_repair_MutS_sf"/>
</dbReference>
<reference evidence="10" key="2">
    <citation type="journal article" date="2021" name="PeerJ">
        <title>Extensive microbial diversity within the chicken gut microbiome revealed by metagenomics and culture.</title>
        <authorList>
            <person name="Gilroy R."/>
            <person name="Ravi A."/>
            <person name="Getino M."/>
            <person name="Pursley I."/>
            <person name="Horton D.L."/>
            <person name="Alikhan N.F."/>
            <person name="Baker D."/>
            <person name="Gharbi K."/>
            <person name="Hall N."/>
            <person name="Watson M."/>
            <person name="Adriaenssens E.M."/>
            <person name="Foster-Nyarko E."/>
            <person name="Jarju S."/>
            <person name="Secka A."/>
            <person name="Antonio M."/>
            <person name="Oren A."/>
            <person name="Chaudhuri R.R."/>
            <person name="La Ragione R."/>
            <person name="Hildebrand F."/>
            <person name="Pallen M.J."/>
        </authorList>
    </citation>
    <scope>NUCLEOTIDE SEQUENCE</scope>
    <source>
        <strain evidence="10">ChiW17-6978</strain>
    </source>
</reference>
<dbReference type="Pfam" id="PF01713">
    <property type="entry name" value="Smr"/>
    <property type="match status" value="1"/>
</dbReference>
<dbReference type="GO" id="GO:0016887">
    <property type="term" value="F:ATP hydrolysis activity"/>
    <property type="evidence" value="ECO:0007669"/>
    <property type="project" value="InterPro"/>
</dbReference>
<dbReference type="PROSITE" id="PS50828">
    <property type="entry name" value="SMR"/>
    <property type="match status" value="1"/>
</dbReference>
<comment type="function">
    <text evidence="7">Endonuclease that is involved in the suppression of homologous recombination and thus may have a key role in the control of bacterial genetic diversity.</text>
</comment>
<organism evidence="10 11">
    <name type="scientific">Candidatus Pelethenecus faecipullorum</name>
    <dbReference type="NCBI Taxonomy" id="2840900"/>
    <lineage>
        <taxon>Bacteria</taxon>
        <taxon>Bacillati</taxon>
        <taxon>Mycoplasmatota</taxon>
        <taxon>Mollicutes</taxon>
        <taxon>Candidatus Pelethenecus</taxon>
    </lineage>
</organism>
<evidence type="ECO:0000256" key="1">
    <source>
        <dbReference type="ARBA" id="ARBA00022730"/>
    </source>
</evidence>
<protein>
    <recommendedName>
        <fullName evidence="7">Endonuclease MutS2</fullName>
        <ecNumber evidence="7">3.1.-.-</ecNumber>
    </recommendedName>
    <alternativeName>
        <fullName evidence="7">Ribosome-associated protein quality control-upstream factor</fullName>
        <shortName evidence="7">RQC-upstream factor</shortName>
        <shortName evidence="7">RqcU</shortName>
        <ecNumber evidence="7">3.6.4.-</ecNumber>
    </alternativeName>
</protein>
<evidence type="ECO:0000313" key="11">
    <source>
        <dbReference type="Proteomes" id="UP000886758"/>
    </source>
</evidence>
<evidence type="ECO:0000256" key="8">
    <source>
        <dbReference type="SAM" id="Coils"/>
    </source>
</evidence>
<evidence type="ECO:0000256" key="6">
    <source>
        <dbReference type="ARBA" id="ARBA00023125"/>
    </source>
</evidence>
<dbReference type="PROSITE" id="PS00486">
    <property type="entry name" value="DNA_MISMATCH_REPAIR_2"/>
    <property type="match status" value="1"/>
</dbReference>
<feature type="binding site" evidence="7">
    <location>
        <begin position="332"/>
        <end position="339"/>
    </location>
    <ligand>
        <name>ATP</name>
        <dbReference type="ChEBI" id="CHEBI:30616"/>
    </ligand>
</feature>
<dbReference type="GO" id="GO:0006298">
    <property type="term" value="P:mismatch repair"/>
    <property type="evidence" value="ECO:0007669"/>
    <property type="project" value="InterPro"/>
</dbReference>
<dbReference type="GO" id="GO:0030983">
    <property type="term" value="F:mismatched DNA binding"/>
    <property type="evidence" value="ECO:0007669"/>
    <property type="project" value="InterPro"/>
</dbReference>
<keyword evidence="7 10" id="KW-0255">Endonuclease</keyword>
<dbReference type="InterPro" id="IPR002625">
    <property type="entry name" value="Smr_dom"/>
</dbReference>
<dbReference type="SUPFAM" id="SSF48334">
    <property type="entry name" value="DNA repair protein MutS, domain III"/>
    <property type="match status" value="1"/>
</dbReference>
<feature type="coiled-coil region" evidence="8">
    <location>
        <begin position="506"/>
        <end position="597"/>
    </location>
</feature>
<dbReference type="SUPFAM" id="SSF160443">
    <property type="entry name" value="SMR domain-like"/>
    <property type="match status" value="1"/>
</dbReference>
<evidence type="ECO:0000313" key="10">
    <source>
        <dbReference type="EMBL" id="HIT50153.1"/>
    </source>
</evidence>
<comment type="similarity">
    <text evidence="7">Belongs to the DNA mismatch repair MutS family. MutS2 subfamily.</text>
</comment>
<dbReference type="GO" id="GO:0004519">
    <property type="term" value="F:endonuclease activity"/>
    <property type="evidence" value="ECO:0007669"/>
    <property type="project" value="UniProtKB-UniRule"/>
</dbReference>
<comment type="subunit">
    <text evidence="7">Homodimer. Binds to stalled ribosomes, contacting rRNA.</text>
</comment>